<reference evidence="1 2" key="1">
    <citation type="submission" date="2021-10" db="EMBL/GenBank/DDBJ databases">
        <title>Genome sequencing of Xanthomonas strains from NCPPB.</title>
        <authorList>
            <person name="Hussein R."/>
            <person name="Harrison J."/>
            <person name="Studholme D.J."/>
            <person name="Vicente J."/>
            <person name="Grant M."/>
        </authorList>
    </citation>
    <scope>NUCLEOTIDE SEQUENCE [LARGE SCALE GENOMIC DNA]</scope>
    <source>
        <strain evidence="1 2">NCPPB 101</strain>
    </source>
</reference>
<organism evidence="1 2">
    <name type="scientific">Xanthomonas cassavae CFBP 4642</name>
    <dbReference type="NCBI Taxonomy" id="1219375"/>
    <lineage>
        <taxon>Bacteria</taxon>
        <taxon>Pseudomonadati</taxon>
        <taxon>Pseudomonadota</taxon>
        <taxon>Gammaproteobacteria</taxon>
        <taxon>Lysobacterales</taxon>
        <taxon>Lysobacteraceae</taxon>
        <taxon>Xanthomonas</taxon>
    </lineage>
</organism>
<evidence type="ECO:0000313" key="1">
    <source>
        <dbReference type="EMBL" id="MCC4622330.1"/>
    </source>
</evidence>
<keyword evidence="2" id="KW-1185">Reference proteome</keyword>
<evidence type="ECO:0008006" key="3">
    <source>
        <dbReference type="Google" id="ProtNLM"/>
    </source>
</evidence>
<dbReference type="EMBL" id="JAJGQJ010000084">
    <property type="protein sequence ID" value="MCC4622330.1"/>
    <property type="molecule type" value="Genomic_DNA"/>
</dbReference>
<protein>
    <recommendedName>
        <fullName evidence="3">Energy transducer TonB</fullName>
    </recommendedName>
</protein>
<name>A0ABS8HK66_9XANT</name>
<proteinExistence type="predicted"/>
<comment type="caution">
    <text evidence="1">The sequence shown here is derived from an EMBL/GenBank/DDBJ whole genome shotgun (WGS) entry which is preliminary data.</text>
</comment>
<dbReference type="Gene3D" id="3.30.1150.10">
    <property type="match status" value="1"/>
</dbReference>
<accession>A0ABS8HK66</accession>
<dbReference type="Proteomes" id="UP001199206">
    <property type="component" value="Unassembled WGS sequence"/>
</dbReference>
<sequence>MNEISDELVASHRMVLADNESFIPPLEDEGNQPPAYPPSLLGQALPPSTVCLQVVVGADGRVPASTPLEQPPRCPTSASLDPLMLQAARSAVAMWRFEPGLRCLFPDLETKRTTYGSCGESPSRAEPVTLTYRFIFEQRDGKGTVRMGGDE</sequence>
<gene>
    <name evidence="1" type="ORF">LL965_20570</name>
</gene>
<dbReference type="RefSeq" id="WP_029220009.1">
    <property type="nucleotide sequence ID" value="NZ_CAWLZN010000001.1"/>
</dbReference>
<evidence type="ECO:0000313" key="2">
    <source>
        <dbReference type="Proteomes" id="UP001199206"/>
    </source>
</evidence>